<evidence type="ECO:0000256" key="14">
    <source>
        <dbReference type="ARBA" id="ARBA00023015"/>
    </source>
</evidence>
<dbReference type="SMART" id="SM00317">
    <property type="entry name" value="SET"/>
    <property type="match status" value="1"/>
</dbReference>
<feature type="domain" description="AWS" evidence="21">
    <location>
        <begin position="412"/>
        <end position="465"/>
    </location>
</feature>
<feature type="domain" description="Post-SET" evidence="20">
    <location>
        <begin position="591"/>
        <end position="607"/>
    </location>
</feature>
<dbReference type="OrthoDB" id="308383at2759"/>
<evidence type="ECO:0000256" key="5">
    <source>
        <dbReference type="ARBA" id="ARBA00022473"/>
    </source>
</evidence>
<evidence type="ECO:0000259" key="20">
    <source>
        <dbReference type="PROSITE" id="PS50868"/>
    </source>
</evidence>
<dbReference type="Gene3D" id="1.10.1740.100">
    <property type="entry name" value="Set2, Rpb1 interacting domain"/>
    <property type="match status" value="1"/>
</dbReference>
<gene>
    <name evidence="22" type="ORF">DAPPUDRAFT_319776</name>
</gene>
<sequence>MTSSVNTSELSNQVSRSGRRIKPNNRWAPDADFDPGPVTKVLPTRQRKSAVKSAKTIAQEKSPPEQHSTTENDADKDEEVATLKESIQQIDSSCEDRLADVDNESNKSSREDEVHSPSNNLVSETSETGQQKPNQNLEENVEITEEVDTKADLTEVVEVSSTSHDLSPAVIDDQDLTVGDNDVVIQPSEISVELVCSNEIDQKHIPIVEGVKIVMEDDSMQIEPASTVPSSSQIFLDVVENCNSEITSEAPRSECGKDLNHVDASDSASSEREDFSQGLTVKEKDSATDQLYNSSAGNTPRGDDEAFDTQLVLISPKPVKVKSRWRRTSELEQVVGRNGNSDQSSCNNSPLSMSPKTGCSLPVPSDNRENQLEEKSRMALSENVAIIQERLKSFEIVEENQYLTSRKTSKEVKRMLCDCSLTKEEIARGELGCGEDCINRLLMIECGPRCQLAARCTNKRFQKRQYGKIEVFNTEKKGVGLRALQDMDPGDFIIEYVGEVIDPREFHRRAKDYAREKNKHYYFMALKSDAIIDATQQGNVSRFINHSCDPNAETQKWTVNGDLRVGFFARKSLKSGDEVTFDYQFQRYGKEAQRCYCESSNCRGWIGEDPEKEDKNRDKKEKRDREKRKSRSIFRDEVNTIDLESEIERLVTLGVKNRTETLNLSRLMVRAEDFEARRNILTVLRNAEQACRRLFLDYHGLKLLWGWMVDASSFGQSSENVQFKIDLLSTLSSLPVPNKTMLLDSKLISIVEKWTTLVEPQLETVKTENSAEIEESSENQTELPNQVISMASQLLESWSNLKEVFRIPKKERIEKMKEHEREADLEWDMIPDVIEQTNKQSSYDRRPNNHHRMDSGYRDPKDRDKSKRMRESPDRENRKIPRLEDNISKEERRRLFALKVAQQDEEQRVRRCREEDVWRRHLEQCLSFGVEPTMTPLNCEPTPFINSASPGFSIGLPQVIWDPVLGVWQPCSDEHGSSSANLSALTPLSESSSTNQAKIPNEPPLLHLVIPKGYNPTVMGPLIMDFDLCKHEASGIPYVPASLVSPLENDTLIAGSSLGDLQDSSLLSSKLPRFWRNAVDERGRIYYYHVRLRLPQWEIPAPEIDTPDFSSEEEEDVEDAIEPITSTAITEPVDSPILENSKEQEKERRRKLLCHEKIISPRSEFERSDDAQRYRELKERVLRQKLARIRERGLWIEETKAEEKTKNRDKERRKLNEKEKEKMRKRAKEKYKRSLLKGDGRKKIKDPSTKDVLESAGLEDKDGEAAANGEGNDLSVERYMMDGSLDDYMLLGEGEDEAGEQERNRDVSANTVRKIKDAFRMKISSDIVNILNPYRRPDCKLGRITCTDDFKHLARKMTHFVLAKELKHCRNIQDLVVNDSVKHKAKDFIKKYMAKFGPAYKRGNDEDA</sequence>
<feature type="compositionally biased region" description="Polar residues" evidence="17">
    <location>
        <begin position="288"/>
        <end position="298"/>
    </location>
</feature>
<feature type="domain" description="SET" evidence="19">
    <location>
        <begin position="467"/>
        <end position="584"/>
    </location>
</feature>
<dbReference type="CDD" id="cd19172">
    <property type="entry name" value="SET_SETD2"/>
    <property type="match status" value="1"/>
</dbReference>
<evidence type="ECO:0000259" key="18">
    <source>
        <dbReference type="PROSITE" id="PS50020"/>
    </source>
</evidence>
<dbReference type="InterPro" id="IPR042294">
    <property type="entry name" value="SETD2_animal"/>
</dbReference>
<accession>E9GMT3</accession>
<dbReference type="EC" id="2.1.1.359" evidence="3"/>
<dbReference type="Proteomes" id="UP000000305">
    <property type="component" value="Unassembled WGS sequence"/>
</dbReference>
<dbReference type="SMART" id="SM00508">
    <property type="entry name" value="PostSET"/>
    <property type="match status" value="1"/>
</dbReference>
<dbReference type="PROSITE" id="PS50868">
    <property type="entry name" value="POST_SET"/>
    <property type="match status" value="1"/>
</dbReference>
<feature type="region of interest" description="Disordered" evidence="17">
    <location>
        <begin position="1"/>
        <end position="138"/>
    </location>
</feature>
<evidence type="ECO:0000256" key="17">
    <source>
        <dbReference type="SAM" id="MobiDB-lite"/>
    </source>
</evidence>
<dbReference type="SUPFAM" id="SSF51045">
    <property type="entry name" value="WW domain"/>
    <property type="match status" value="1"/>
</dbReference>
<dbReference type="InterPro" id="IPR046341">
    <property type="entry name" value="SET_dom_sf"/>
</dbReference>
<dbReference type="InterPro" id="IPR038190">
    <property type="entry name" value="SRI_sf"/>
</dbReference>
<organism evidence="22 23">
    <name type="scientific">Daphnia pulex</name>
    <name type="common">Water flea</name>
    <dbReference type="NCBI Taxonomy" id="6669"/>
    <lineage>
        <taxon>Eukaryota</taxon>
        <taxon>Metazoa</taxon>
        <taxon>Ecdysozoa</taxon>
        <taxon>Arthropoda</taxon>
        <taxon>Crustacea</taxon>
        <taxon>Branchiopoda</taxon>
        <taxon>Diplostraca</taxon>
        <taxon>Cladocera</taxon>
        <taxon>Anomopoda</taxon>
        <taxon>Daphniidae</taxon>
        <taxon>Daphnia</taxon>
    </lineage>
</organism>
<dbReference type="InterPro" id="IPR001214">
    <property type="entry name" value="SET_dom"/>
</dbReference>
<reference evidence="22 23" key="1">
    <citation type="journal article" date="2011" name="Science">
        <title>The ecoresponsive genome of Daphnia pulex.</title>
        <authorList>
            <person name="Colbourne J.K."/>
            <person name="Pfrender M.E."/>
            <person name="Gilbert D."/>
            <person name="Thomas W.K."/>
            <person name="Tucker A."/>
            <person name="Oakley T.H."/>
            <person name="Tokishita S."/>
            <person name="Aerts A."/>
            <person name="Arnold G.J."/>
            <person name="Basu M.K."/>
            <person name="Bauer D.J."/>
            <person name="Caceres C.E."/>
            <person name="Carmel L."/>
            <person name="Casola C."/>
            <person name="Choi J.H."/>
            <person name="Detter J.C."/>
            <person name="Dong Q."/>
            <person name="Dusheyko S."/>
            <person name="Eads B.D."/>
            <person name="Frohlich T."/>
            <person name="Geiler-Samerotte K.A."/>
            <person name="Gerlach D."/>
            <person name="Hatcher P."/>
            <person name="Jogdeo S."/>
            <person name="Krijgsveld J."/>
            <person name="Kriventseva E.V."/>
            <person name="Kultz D."/>
            <person name="Laforsch C."/>
            <person name="Lindquist E."/>
            <person name="Lopez J."/>
            <person name="Manak J.R."/>
            <person name="Muller J."/>
            <person name="Pangilinan J."/>
            <person name="Patwardhan R.P."/>
            <person name="Pitluck S."/>
            <person name="Pritham E.J."/>
            <person name="Rechtsteiner A."/>
            <person name="Rho M."/>
            <person name="Rogozin I.B."/>
            <person name="Sakarya O."/>
            <person name="Salamov A."/>
            <person name="Schaack S."/>
            <person name="Shapiro H."/>
            <person name="Shiga Y."/>
            <person name="Skalitzky C."/>
            <person name="Smith Z."/>
            <person name="Souvorov A."/>
            <person name="Sung W."/>
            <person name="Tang Z."/>
            <person name="Tsuchiya D."/>
            <person name="Tu H."/>
            <person name="Vos H."/>
            <person name="Wang M."/>
            <person name="Wolf Y.I."/>
            <person name="Yamagata H."/>
            <person name="Yamada T."/>
            <person name="Ye Y."/>
            <person name="Shaw J.R."/>
            <person name="Andrews J."/>
            <person name="Crease T.J."/>
            <person name="Tang H."/>
            <person name="Lucas S.M."/>
            <person name="Robertson H.M."/>
            <person name="Bork P."/>
            <person name="Koonin E.V."/>
            <person name="Zdobnov E.M."/>
            <person name="Grigoriev I.V."/>
            <person name="Lynch M."/>
            <person name="Boore J.L."/>
        </authorList>
    </citation>
    <scope>NUCLEOTIDE SEQUENCE [LARGE SCALE GENOMIC DNA]</scope>
</reference>
<evidence type="ECO:0000256" key="8">
    <source>
        <dbReference type="ARBA" id="ARBA00022679"/>
    </source>
</evidence>
<dbReference type="InterPro" id="IPR006560">
    <property type="entry name" value="AWS_dom"/>
</dbReference>
<evidence type="ECO:0000256" key="6">
    <source>
        <dbReference type="ARBA" id="ARBA00022553"/>
    </source>
</evidence>
<feature type="compositionally biased region" description="Basic and acidic residues" evidence="17">
    <location>
        <begin position="1201"/>
        <end position="1222"/>
    </location>
</feature>
<keyword evidence="13" id="KW-0156">Chromatin regulator</keyword>
<evidence type="ECO:0000256" key="15">
    <source>
        <dbReference type="ARBA" id="ARBA00023163"/>
    </source>
</evidence>
<keyword evidence="12" id="KW-0862">Zinc</keyword>
<dbReference type="GO" id="GO:0046975">
    <property type="term" value="F:histone H3K36 methyltransferase activity"/>
    <property type="evidence" value="ECO:0000318"/>
    <property type="project" value="GO_Central"/>
</dbReference>
<feature type="region of interest" description="Disordered" evidence="17">
    <location>
        <begin position="332"/>
        <end position="371"/>
    </location>
</feature>
<dbReference type="PROSITE" id="PS50020">
    <property type="entry name" value="WW_DOMAIN_2"/>
    <property type="match status" value="1"/>
</dbReference>
<dbReference type="InterPro" id="IPR013257">
    <property type="entry name" value="SRI"/>
</dbReference>
<dbReference type="Gene3D" id="2.170.270.10">
    <property type="entry name" value="SET domain"/>
    <property type="match status" value="1"/>
</dbReference>
<evidence type="ECO:0000256" key="7">
    <source>
        <dbReference type="ARBA" id="ARBA00022603"/>
    </source>
</evidence>
<dbReference type="PANTHER" id="PTHR46711:SF1">
    <property type="entry name" value="HISTONE-LYSINE N-METHYLTRANSFERASE SETD2"/>
    <property type="match status" value="1"/>
</dbReference>
<dbReference type="InterPro" id="IPR044437">
    <property type="entry name" value="SETD2/Set2_SET"/>
</dbReference>
<feature type="compositionally biased region" description="Polar residues" evidence="17">
    <location>
        <begin position="338"/>
        <end position="357"/>
    </location>
</feature>
<dbReference type="InterPro" id="IPR003616">
    <property type="entry name" value="Post-SET_dom"/>
</dbReference>
<keyword evidence="10" id="KW-0479">Metal-binding</keyword>
<dbReference type="KEGG" id="dpx:DAPPUDRAFT_319776"/>
<dbReference type="FunCoup" id="E9GMT3">
    <property type="interactions" value="237"/>
</dbReference>
<keyword evidence="15" id="KW-0804">Transcription</keyword>
<feature type="compositionally biased region" description="Basic and acidic residues" evidence="17">
    <location>
        <begin position="94"/>
        <end position="115"/>
    </location>
</feature>
<dbReference type="GO" id="GO:0030154">
    <property type="term" value="P:cell differentiation"/>
    <property type="evidence" value="ECO:0007669"/>
    <property type="project" value="UniProtKB-KW"/>
</dbReference>
<keyword evidence="14" id="KW-0805">Transcription regulation</keyword>
<dbReference type="GO" id="GO:0046872">
    <property type="term" value="F:metal ion binding"/>
    <property type="evidence" value="ECO:0007669"/>
    <property type="project" value="UniProtKB-KW"/>
</dbReference>
<evidence type="ECO:0000256" key="2">
    <source>
        <dbReference type="ARBA" id="ARBA00004286"/>
    </source>
</evidence>
<dbReference type="GO" id="GO:0000785">
    <property type="term" value="C:chromatin"/>
    <property type="evidence" value="ECO:0000318"/>
    <property type="project" value="GO_Central"/>
</dbReference>
<dbReference type="PANTHER" id="PTHR46711">
    <property type="entry name" value="HISTONE-LYSINE N-METHYLTRANSFERASE SETD2"/>
    <property type="match status" value="1"/>
</dbReference>
<dbReference type="InterPro" id="IPR001202">
    <property type="entry name" value="WW_dom"/>
</dbReference>
<dbReference type="Pfam" id="PF00856">
    <property type="entry name" value="SET"/>
    <property type="match status" value="1"/>
</dbReference>
<dbReference type="HOGENOM" id="CLU_253856_0_0_1"/>
<evidence type="ECO:0000313" key="23">
    <source>
        <dbReference type="Proteomes" id="UP000000305"/>
    </source>
</evidence>
<dbReference type="FunFam" id="1.10.1740.100:FF:000001">
    <property type="entry name" value="Histone-lysine N-methyltransferase"/>
    <property type="match status" value="1"/>
</dbReference>
<feature type="region of interest" description="Disordered" evidence="17">
    <location>
        <begin position="248"/>
        <end position="309"/>
    </location>
</feature>
<keyword evidence="7" id="KW-0489">Methyltransferase</keyword>
<dbReference type="PROSITE" id="PS51215">
    <property type="entry name" value="AWS"/>
    <property type="match status" value="1"/>
</dbReference>
<dbReference type="PROSITE" id="PS50280">
    <property type="entry name" value="SET"/>
    <property type="match status" value="1"/>
</dbReference>
<protein>
    <recommendedName>
        <fullName evidence="3">[histone H3]-lysine(36) N-trimethyltransferase</fullName>
        <ecNumber evidence="3">2.1.1.359</ecNumber>
    </recommendedName>
</protein>
<feature type="domain" description="WW" evidence="18">
    <location>
        <begin position="1069"/>
        <end position="1102"/>
    </location>
</feature>
<evidence type="ECO:0000256" key="16">
    <source>
        <dbReference type="ARBA" id="ARBA00023242"/>
    </source>
</evidence>
<feature type="compositionally biased region" description="Basic and acidic residues" evidence="17">
    <location>
        <begin position="1236"/>
        <end position="1264"/>
    </location>
</feature>
<dbReference type="InterPro" id="IPR036020">
    <property type="entry name" value="WW_dom_sf"/>
</dbReference>
<evidence type="ECO:0000313" key="22">
    <source>
        <dbReference type="EMBL" id="EFX79148.1"/>
    </source>
</evidence>
<keyword evidence="23" id="KW-1185">Reference proteome</keyword>
<keyword evidence="8" id="KW-0808">Transferase</keyword>
<dbReference type="CDD" id="cd00201">
    <property type="entry name" value="WW"/>
    <property type="match status" value="1"/>
</dbReference>
<name>E9GMT3_DAPPU</name>
<dbReference type="OMA" id="THKGIKE"/>
<dbReference type="FunFam" id="2.170.270.10:FF:000016">
    <property type="entry name" value="Histone-lysine N-methyltransferase"/>
    <property type="match status" value="1"/>
</dbReference>
<dbReference type="Pfam" id="PF17907">
    <property type="entry name" value="AWS"/>
    <property type="match status" value="1"/>
</dbReference>
<evidence type="ECO:0000256" key="13">
    <source>
        <dbReference type="ARBA" id="ARBA00022853"/>
    </source>
</evidence>
<evidence type="ECO:0000256" key="9">
    <source>
        <dbReference type="ARBA" id="ARBA00022691"/>
    </source>
</evidence>
<dbReference type="GO" id="GO:0140955">
    <property type="term" value="F:histone H3K36 trimethyltransferase activity"/>
    <property type="evidence" value="ECO:0007669"/>
    <property type="project" value="UniProtKB-EC"/>
</dbReference>
<dbReference type="SMART" id="SM00570">
    <property type="entry name" value="AWS"/>
    <property type="match status" value="1"/>
</dbReference>
<feature type="compositionally biased region" description="Basic and acidic residues" evidence="17">
    <location>
        <begin position="251"/>
        <end position="287"/>
    </location>
</feature>
<dbReference type="SMART" id="SM00456">
    <property type="entry name" value="WW"/>
    <property type="match status" value="1"/>
</dbReference>
<evidence type="ECO:0000256" key="4">
    <source>
        <dbReference type="ARBA" id="ARBA00022454"/>
    </source>
</evidence>
<keyword evidence="6" id="KW-0597">Phosphoprotein</keyword>
<dbReference type="STRING" id="6669.E9GMT3"/>
<evidence type="ECO:0000259" key="21">
    <source>
        <dbReference type="PROSITE" id="PS51215"/>
    </source>
</evidence>
<feature type="compositionally biased region" description="Basic and acidic residues" evidence="17">
    <location>
        <begin position="842"/>
        <end position="885"/>
    </location>
</feature>
<feature type="compositionally biased region" description="Basic and acidic residues" evidence="17">
    <location>
        <begin position="612"/>
        <end position="624"/>
    </location>
</feature>
<keyword evidence="16" id="KW-0539">Nucleus</keyword>
<dbReference type="GO" id="GO:0006355">
    <property type="term" value="P:regulation of DNA-templated transcription"/>
    <property type="evidence" value="ECO:0000318"/>
    <property type="project" value="GO_Central"/>
</dbReference>
<dbReference type="GO" id="GO:0005634">
    <property type="term" value="C:nucleus"/>
    <property type="evidence" value="ECO:0000318"/>
    <property type="project" value="GO_Central"/>
</dbReference>
<evidence type="ECO:0000259" key="19">
    <source>
        <dbReference type="PROSITE" id="PS50280"/>
    </source>
</evidence>
<feature type="compositionally biased region" description="Polar residues" evidence="17">
    <location>
        <begin position="1"/>
        <end position="16"/>
    </location>
</feature>
<feature type="region of interest" description="Disordered" evidence="17">
    <location>
        <begin position="1201"/>
        <end position="1274"/>
    </location>
</feature>
<proteinExistence type="predicted"/>
<keyword evidence="5" id="KW-0217">Developmental protein</keyword>
<dbReference type="EMBL" id="GL732553">
    <property type="protein sequence ID" value="EFX79148.1"/>
    <property type="molecule type" value="Genomic_DNA"/>
</dbReference>
<feature type="compositionally biased region" description="Polar residues" evidence="17">
    <location>
        <begin position="116"/>
        <end position="138"/>
    </location>
</feature>
<dbReference type="eggNOG" id="KOG4442">
    <property type="taxonomic scope" value="Eukaryota"/>
</dbReference>
<feature type="region of interest" description="Disordered" evidence="17">
    <location>
        <begin position="837"/>
        <end position="885"/>
    </location>
</feature>
<comment type="subcellular location">
    <subcellularLocation>
        <location evidence="2">Chromosome</location>
    </subcellularLocation>
    <subcellularLocation>
        <location evidence="1">Nucleus</location>
    </subcellularLocation>
</comment>
<dbReference type="Pfam" id="PF08236">
    <property type="entry name" value="SRI"/>
    <property type="match status" value="1"/>
</dbReference>
<feature type="compositionally biased region" description="Basic residues" evidence="17">
    <location>
        <begin position="1223"/>
        <end position="1235"/>
    </location>
</feature>
<keyword evidence="4" id="KW-0158">Chromosome</keyword>
<dbReference type="SUPFAM" id="SSF82199">
    <property type="entry name" value="SET domain"/>
    <property type="match status" value="1"/>
</dbReference>
<feature type="region of interest" description="Disordered" evidence="17">
    <location>
        <begin position="608"/>
        <end position="629"/>
    </location>
</feature>
<evidence type="ECO:0000256" key="11">
    <source>
        <dbReference type="ARBA" id="ARBA00022782"/>
    </source>
</evidence>
<evidence type="ECO:0000256" key="12">
    <source>
        <dbReference type="ARBA" id="ARBA00022833"/>
    </source>
</evidence>
<dbReference type="GO" id="GO:0032259">
    <property type="term" value="P:methylation"/>
    <property type="evidence" value="ECO:0007669"/>
    <property type="project" value="UniProtKB-KW"/>
</dbReference>
<keyword evidence="9" id="KW-0949">S-adenosyl-L-methionine</keyword>
<dbReference type="PhylomeDB" id="E9GMT3"/>
<evidence type="ECO:0000256" key="1">
    <source>
        <dbReference type="ARBA" id="ARBA00004123"/>
    </source>
</evidence>
<evidence type="ECO:0000256" key="10">
    <source>
        <dbReference type="ARBA" id="ARBA00022723"/>
    </source>
</evidence>
<evidence type="ECO:0000256" key="3">
    <source>
        <dbReference type="ARBA" id="ARBA00012178"/>
    </source>
</evidence>
<dbReference type="Gene3D" id="2.20.70.10">
    <property type="match status" value="1"/>
</dbReference>
<dbReference type="InParanoid" id="E9GMT3"/>
<keyword evidence="11" id="KW-0221">Differentiation</keyword>